<feature type="chain" id="PRO_5047233968" evidence="1">
    <location>
        <begin position="27"/>
        <end position="276"/>
    </location>
</feature>
<proteinExistence type="predicted"/>
<accession>A0ABY6MV07</accession>
<reference evidence="3" key="1">
    <citation type="submission" date="2022-10" db="EMBL/GenBank/DDBJ databases">
        <title>Complete genome sequence of Schlegelella aquatica LMG 23380.</title>
        <authorList>
            <person name="Musilova J."/>
            <person name="Kourilova X."/>
            <person name="Bezdicek M."/>
            <person name="Hermankova K."/>
            <person name="Obruca S."/>
            <person name="Sedlar K."/>
        </authorList>
    </citation>
    <scope>NUCLEOTIDE SEQUENCE</scope>
    <source>
        <strain evidence="3">LMG 23380</strain>
    </source>
</reference>
<dbReference type="SUPFAM" id="SSF53850">
    <property type="entry name" value="Periplasmic binding protein-like II"/>
    <property type="match status" value="1"/>
</dbReference>
<name>A0ABY6MV07_9BURK</name>
<keyword evidence="4" id="KW-1185">Reference proteome</keyword>
<dbReference type="Gene3D" id="3.40.190.10">
    <property type="entry name" value="Periplasmic binding protein-like II"/>
    <property type="match status" value="2"/>
</dbReference>
<evidence type="ECO:0000313" key="4">
    <source>
        <dbReference type="Proteomes" id="UP001163266"/>
    </source>
</evidence>
<gene>
    <name evidence="3" type="ORF">OMP39_04565</name>
</gene>
<organism evidence="3 4">
    <name type="scientific">Caldimonas aquatica</name>
    <dbReference type="NCBI Taxonomy" id="376175"/>
    <lineage>
        <taxon>Bacteria</taxon>
        <taxon>Pseudomonadati</taxon>
        <taxon>Pseudomonadota</taxon>
        <taxon>Betaproteobacteria</taxon>
        <taxon>Burkholderiales</taxon>
        <taxon>Sphaerotilaceae</taxon>
        <taxon>Caldimonas</taxon>
    </lineage>
</organism>
<dbReference type="EMBL" id="CP110257">
    <property type="protein sequence ID" value="UZD55858.1"/>
    <property type="molecule type" value="Genomic_DNA"/>
</dbReference>
<dbReference type="PANTHER" id="PTHR37945:SF1">
    <property type="entry name" value="EXTRACELLULAR TUNGSTATE BINDING PROTEIN"/>
    <property type="match status" value="1"/>
</dbReference>
<feature type="signal peptide" evidence="1">
    <location>
        <begin position="1"/>
        <end position="26"/>
    </location>
</feature>
<sequence length="276" mass="29555">MALTSRARRSLLALAGAALLGSGAHAQDRYIVMASTTSTEQSGLFSHLLPAFKQARGIDVRVVALGTGQALDMARRGDADVVFVHDQAAEEKFVAEGHGLKRWPVMYNDFVLIGPKQDPAGVRGRDIVAALQKLAAGTAPFVSRGDKSGTHAAELRYWKLAGIETPAGRVAGYKECGCGMGPALNIAASSGAYVLADRGTWLSFKNRADLAVLVEGDKRLFNQYGLIVVNPEKHPHVKRELAQAFVDWIVSPQGQATIASYRIGGEQLFFPNAQAQ</sequence>
<evidence type="ECO:0000259" key="2">
    <source>
        <dbReference type="Pfam" id="PF12849"/>
    </source>
</evidence>
<dbReference type="PANTHER" id="PTHR37945">
    <property type="entry name" value="EXTRACELLULAR TUNGSTATE BINDING PROTEIN"/>
    <property type="match status" value="1"/>
</dbReference>
<dbReference type="InterPro" id="IPR052738">
    <property type="entry name" value="ABC-Tungstate_binding"/>
</dbReference>
<feature type="domain" description="PBP" evidence="2">
    <location>
        <begin position="25"/>
        <end position="252"/>
    </location>
</feature>
<dbReference type="RefSeq" id="WP_264893611.1">
    <property type="nucleotide sequence ID" value="NZ_CP110257.1"/>
</dbReference>
<evidence type="ECO:0000256" key="1">
    <source>
        <dbReference type="SAM" id="SignalP"/>
    </source>
</evidence>
<evidence type="ECO:0000313" key="3">
    <source>
        <dbReference type="EMBL" id="UZD55858.1"/>
    </source>
</evidence>
<dbReference type="Proteomes" id="UP001163266">
    <property type="component" value="Chromosome"/>
</dbReference>
<keyword evidence="1" id="KW-0732">Signal</keyword>
<dbReference type="Pfam" id="PF12849">
    <property type="entry name" value="PBP_like_2"/>
    <property type="match status" value="1"/>
</dbReference>
<dbReference type="InterPro" id="IPR024370">
    <property type="entry name" value="PBP_domain"/>
</dbReference>
<dbReference type="CDD" id="cd05466">
    <property type="entry name" value="PBP2_LTTR_substrate"/>
    <property type="match status" value="1"/>
</dbReference>
<protein>
    <submittedName>
        <fullName evidence="3">Extracellular solute-binding protein</fullName>
    </submittedName>
</protein>